<protein>
    <submittedName>
        <fullName evidence="1">Uncharacterized protein</fullName>
    </submittedName>
</protein>
<name>U6KU35_EIMTE</name>
<evidence type="ECO:0000313" key="2">
    <source>
        <dbReference type="Proteomes" id="UP000030747"/>
    </source>
</evidence>
<dbReference type="VEuPathDB" id="ToxoDB:ETH2_1532200"/>
<dbReference type="GeneID" id="25255973"/>
<gene>
    <name evidence="1" type="ORF">ETH_00034575</name>
</gene>
<reference evidence="1" key="2">
    <citation type="submission" date="2013-10" db="EMBL/GenBank/DDBJ databases">
        <authorList>
            <person name="Aslett M."/>
        </authorList>
    </citation>
    <scope>NUCLEOTIDE SEQUENCE [LARGE SCALE GENOMIC DNA]</scope>
    <source>
        <strain evidence="1">Houghton</strain>
    </source>
</reference>
<reference evidence="1" key="1">
    <citation type="submission" date="2013-10" db="EMBL/GenBank/DDBJ databases">
        <title>Genomic analysis of the causative agents of coccidiosis in chickens.</title>
        <authorList>
            <person name="Reid A.J."/>
            <person name="Blake D."/>
            <person name="Billington K."/>
            <person name="Browne H."/>
            <person name="Dunn M."/>
            <person name="Hung S."/>
            <person name="Kawahara F."/>
            <person name="Miranda-Saavedra D."/>
            <person name="Mourier T."/>
            <person name="Nagra H."/>
            <person name="Otto T.D."/>
            <person name="Rawlings N."/>
            <person name="Sanchez A."/>
            <person name="Sanders M."/>
            <person name="Subramaniam C."/>
            <person name="Tay Y."/>
            <person name="Dear P."/>
            <person name="Doerig C."/>
            <person name="Gruber A."/>
            <person name="Parkinson J."/>
            <person name="Shirley M."/>
            <person name="Wan K.L."/>
            <person name="Berriman M."/>
            <person name="Tomley F."/>
            <person name="Pain A."/>
        </authorList>
    </citation>
    <scope>NUCLEOTIDE SEQUENCE [LARGE SCALE GENOMIC DNA]</scope>
    <source>
        <strain evidence="1">Houghton</strain>
    </source>
</reference>
<dbReference type="Proteomes" id="UP000030747">
    <property type="component" value="Unassembled WGS sequence"/>
</dbReference>
<dbReference type="VEuPathDB" id="ToxoDB:ETH_00034575"/>
<dbReference type="AlphaFoldDB" id="U6KU35"/>
<dbReference type="EMBL" id="HG675627">
    <property type="protein sequence ID" value="CDJ41451.1"/>
    <property type="molecule type" value="Genomic_DNA"/>
</dbReference>
<accession>U6KU35</accession>
<sequence length="560" mass="63924">MKALKTHALHLLRVKRKASRLHRNLLVRSPKSWLSNMKAKLTAEIGSVCFMQPTISQKRRGAPKVKLLRVHKHARLNSLFDTTQKHQVLISATSSLPLKTQVIDLRDTGIDNEEYSRASEQAPQNVFGLCRSPRNNMLRRLAEKGFVLCTVVLRKDAHVVDRCEDLPVDDIHTMQAVQRIHRNLADPSLPMLGYVPTTLPAESPQRLLTILKDLERTVPPATYEEAITDNCVTHISQELREVENSHILELWNTAEMKKAVNSELLLRSMVKFAHFNLREIAPESAPEYRLSLIKLANKWTRTTELIRKFNEAVASCPSPTIRPIYFPQYESKILPLPHESVSDLLFQLRRLLSIEIPPIHRLLIGGAYLFSFTLNQRDIAEGTSRQEISGLVQDICKLLTEFASLHLQPKAKSYVEKYLQEVSETANRLLDIALNIQAQWRLIRTILVTPFWIFAFGRHCGPADKQTAFELGYGLCPYHLLSFFFKEAAAEATKQPGLQNWAIRFIGKWAKSIEAQTLPEMAGEPTEVFLEQQVQNLPQLHPDLFYSRGGKIFKVSPFQK</sequence>
<dbReference type="RefSeq" id="XP_013232201.1">
    <property type="nucleotide sequence ID" value="XM_013376747.1"/>
</dbReference>
<organism evidence="1 2">
    <name type="scientific">Eimeria tenella</name>
    <name type="common">Coccidian parasite</name>
    <dbReference type="NCBI Taxonomy" id="5802"/>
    <lineage>
        <taxon>Eukaryota</taxon>
        <taxon>Sar</taxon>
        <taxon>Alveolata</taxon>
        <taxon>Apicomplexa</taxon>
        <taxon>Conoidasida</taxon>
        <taxon>Coccidia</taxon>
        <taxon>Eucoccidiorida</taxon>
        <taxon>Eimeriorina</taxon>
        <taxon>Eimeriidae</taxon>
        <taxon>Eimeria</taxon>
    </lineage>
</organism>
<dbReference type="OrthoDB" id="345258at2759"/>
<keyword evidence="2" id="KW-1185">Reference proteome</keyword>
<evidence type="ECO:0000313" key="1">
    <source>
        <dbReference type="EMBL" id="CDJ41451.1"/>
    </source>
</evidence>
<proteinExistence type="predicted"/>
<dbReference type="OMA" id="DIHTMQA"/>